<keyword evidence="3" id="KW-0472">Membrane</keyword>
<dbReference type="OrthoDB" id="6259035at2759"/>
<evidence type="ECO:0000256" key="4">
    <source>
        <dbReference type="ARBA" id="ARBA00023180"/>
    </source>
</evidence>
<evidence type="ECO:0000313" key="6">
    <source>
        <dbReference type="EMBL" id="VEL34687.1"/>
    </source>
</evidence>
<dbReference type="GO" id="GO:0007229">
    <property type="term" value="P:integrin-mediated signaling pathway"/>
    <property type="evidence" value="ECO:0007669"/>
    <property type="project" value="UniProtKB-KW"/>
</dbReference>
<evidence type="ECO:0000256" key="1">
    <source>
        <dbReference type="ARBA" id="ARBA00004479"/>
    </source>
</evidence>
<evidence type="ECO:0000256" key="2">
    <source>
        <dbReference type="ARBA" id="ARBA00023037"/>
    </source>
</evidence>
<dbReference type="Proteomes" id="UP000784294">
    <property type="component" value="Unassembled WGS sequence"/>
</dbReference>
<protein>
    <recommendedName>
        <fullName evidence="5">Integrin alpha second immunoglobulin-like domain-containing protein</fullName>
    </recommendedName>
</protein>
<dbReference type="Gene3D" id="2.60.40.1510">
    <property type="entry name" value="ntegrin, alpha v. Chain A, domain 3"/>
    <property type="match status" value="1"/>
</dbReference>
<keyword evidence="7" id="KW-1185">Reference proteome</keyword>
<sequence>MPPQPTLTWAVDSSGPNVQRPCGAGCRFRVRLSVAVRGRPYLSAASDASQTVSLLLRVDLDSALLDGRARRLLEVGARASQSVGGGLFSRRVRVPLRPEATRDGADDARRIVLFEATVEPDFEAVRDNLWQPLVLHARLEPEAEPMPDVVTGLALETAAWSLHPFLGGRNFTSRALQFANPACGRDSRCMADLQVRMMASMLPDASFPGPSARDPRLVYFRDWNTLRNLTIGVGNLGENAYEARLRVTFPRQLSFTIPISLHCDARILPVTMVSGHRERRISRLGSSLV</sequence>
<gene>
    <name evidence="6" type="ORF">PXEA_LOCUS28127</name>
</gene>
<evidence type="ECO:0000256" key="3">
    <source>
        <dbReference type="ARBA" id="ARBA00023136"/>
    </source>
</evidence>
<dbReference type="EMBL" id="CAAALY010248158">
    <property type="protein sequence ID" value="VEL34687.1"/>
    <property type="molecule type" value="Genomic_DNA"/>
</dbReference>
<name>A0A3S5B2I6_9PLAT</name>
<keyword evidence="2" id="KW-0401">Integrin</keyword>
<dbReference type="AlphaFoldDB" id="A0A3S5B2I6"/>
<dbReference type="GO" id="GO:0016020">
    <property type="term" value="C:membrane"/>
    <property type="evidence" value="ECO:0007669"/>
    <property type="project" value="UniProtKB-SubCell"/>
</dbReference>
<evidence type="ECO:0000313" key="7">
    <source>
        <dbReference type="Proteomes" id="UP000784294"/>
    </source>
</evidence>
<comment type="subcellular location">
    <subcellularLocation>
        <location evidence="1">Membrane</location>
        <topology evidence="1">Single-pass type I membrane protein</topology>
    </subcellularLocation>
</comment>
<proteinExistence type="predicted"/>
<keyword evidence="4" id="KW-0325">Glycoprotein</keyword>
<reference evidence="6" key="1">
    <citation type="submission" date="2018-11" db="EMBL/GenBank/DDBJ databases">
        <authorList>
            <consortium name="Pathogen Informatics"/>
        </authorList>
    </citation>
    <scope>NUCLEOTIDE SEQUENCE</scope>
</reference>
<accession>A0A3S5B2I6</accession>
<dbReference type="InterPro" id="IPR048285">
    <property type="entry name" value="Integrin_alpha_Ig-like_2"/>
</dbReference>
<feature type="domain" description="Integrin alpha second immunoglobulin-like" evidence="5">
    <location>
        <begin position="183"/>
        <end position="256"/>
    </location>
</feature>
<comment type="caution">
    <text evidence="6">The sequence shown here is derived from an EMBL/GenBank/DDBJ whole genome shotgun (WGS) entry which is preliminary data.</text>
</comment>
<evidence type="ECO:0000259" key="5">
    <source>
        <dbReference type="Pfam" id="PF20805"/>
    </source>
</evidence>
<dbReference type="Pfam" id="PF20805">
    <property type="entry name" value="Integrin_A_Ig_2"/>
    <property type="match status" value="1"/>
</dbReference>
<organism evidence="6 7">
    <name type="scientific">Protopolystoma xenopodis</name>
    <dbReference type="NCBI Taxonomy" id="117903"/>
    <lineage>
        <taxon>Eukaryota</taxon>
        <taxon>Metazoa</taxon>
        <taxon>Spiralia</taxon>
        <taxon>Lophotrochozoa</taxon>
        <taxon>Platyhelminthes</taxon>
        <taxon>Monogenea</taxon>
        <taxon>Polyopisthocotylea</taxon>
        <taxon>Polystomatidea</taxon>
        <taxon>Polystomatidae</taxon>
        <taxon>Protopolystoma</taxon>
    </lineage>
</organism>
<dbReference type="SUPFAM" id="SSF69179">
    <property type="entry name" value="Integrin domains"/>
    <property type="match status" value="1"/>
</dbReference>
<dbReference type="InterPro" id="IPR032695">
    <property type="entry name" value="Integrin_dom_sf"/>
</dbReference>